<dbReference type="PROSITE" id="PS00060">
    <property type="entry name" value="ADH_IRON_2"/>
    <property type="match status" value="1"/>
</dbReference>
<evidence type="ECO:0000256" key="3">
    <source>
        <dbReference type="ARBA" id="ARBA00023002"/>
    </source>
</evidence>
<dbReference type="Proteomes" id="UP000091979">
    <property type="component" value="Unassembled WGS sequence"/>
</dbReference>
<dbReference type="OrthoDB" id="9778433at2"/>
<name>A0A1B7XC88_9BACT</name>
<comment type="cofactor">
    <cofactor evidence="1">
        <name>Fe cation</name>
        <dbReference type="ChEBI" id="CHEBI:24875"/>
    </cofactor>
</comment>
<dbReference type="PROSITE" id="PS00913">
    <property type="entry name" value="ADH_IRON_1"/>
    <property type="match status" value="1"/>
</dbReference>
<evidence type="ECO:0000259" key="6">
    <source>
        <dbReference type="Pfam" id="PF25137"/>
    </source>
</evidence>
<dbReference type="Gene3D" id="3.40.50.1970">
    <property type="match status" value="1"/>
</dbReference>
<proteinExistence type="inferred from homology"/>
<evidence type="ECO:0000259" key="5">
    <source>
        <dbReference type="Pfam" id="PF00465"/>
    </source>
</evidence>
<evidence type="ECO:0000313" key="7">
    <source>
        <dbReference type="EMBL" id="OBQ51487.1"/>
    </source>
</evidence>
<dbReference type="PANTHER" id="PTHR11496">
    <property type="entry name" value="ALCOHOL DEHYDROGENASE"/>
    <property type="match status" value="1"/>
</dbReference>
<reference evidence="7 8" key="1">
    <citation type="submission" date="2015-01" db="EMBL/GenBank/DDBJ databases">
        <title>Desulfovibrio sp. JC271 draft genome sequence.</title>
        <authorList>
            <person name="Shivani Y."/>
            <person name="Subhash Y."/>
            <person name="Sasikala C."/>
            <person name="Ramana C.V."/>
        </authorList>
    </citation>
    <scope>NUCLEOTIDE SEQUENCE [LARGE SCALE GENOMIC DNA]</scope>
    <source>
        <strain evidence="7 8">JC271</strain>
    </source>
</reference>
<dbReference type="AlphaFoldDB" id="A0A1B7XC88"/>
<dbReference type="InterPro" id="IPR056798">
    <property type="entry name" value="ADH_Fe_C"/>
</dbReference>
<dbReference type="EMBL" id="JXMS01000015">
    <property type="protein sequence ID" value="OBQ51487.1"/>
    <property type="molecule type" value="Genomic_DNA"/>
</dbReference>
<evidence type="ECO:0000256" key="2">
    <source>
        <dbReference type="ARBA" id="ARBA00007358"/>
    </source>
</evidence>
<dbReference type="SUPFAM" id="SSF56796">
    <property type="entry name" value="Dehydroquinate synthase-like"/>
    <property type="match status" value="1"/>
</dbReference>
<dbReference type="InterPro" id="IPR018211">
    <property type="entry name" value="ADH_Fe_CS"/>
</dbReference>
<dbReference type="InterPro" id="IPR001670">
    <property type="entry name" value="ADH_Fe/GldA"/>
</dbReference>
<comment type="similarity">
    <text evidence="2">Belongs to the iron-containing alcohol dehydrogenase family.</text>
</comment>
<dbReference type="InterPro" id="IPR039697">
    <property type="entry name" value="Alcohol_dehydrogenase_Fe"/>
</dbReference>
<dbReference type="PATRIC" id="fig|1560234.3.peg.782"/>
<dbReference type="Gene3D" id="1.20.1090.10">
    <property type="entry name" value="Dehydroquinate synthase-like - alpha domain"/>
    <property type="match status" value="1"/>
</dbReference>
<dbReference type="GO" id="GO:0004022">
    <property type="term" value="F:alcohol dehydrogenase (NAD+) activity"/>
    <property type="evidence" value="ECO:0007669"/>
    <property type="project" value="TreeGrafter"/>
</dbReference>
<evidence type="ECO:0000256" key="1">
    <source>
        <dbReference type="ARBA" id="ARBA00001962"/>
    </source>
</evidence>
<feature type="domain" description="Fe-containing alcohol dehydrogenase-like C-terminal" evidence="6">
    <location>
        <begin position="194"/>
        <end position="394"/>
    </location>
</feature>
<dbReference type="Pfam" id="PF00465">
    <property type="entry name" value="Fe-ADH"/>
    <property type="match status" value="1"/>
</dbReference>
<dbReference type="FunFam" id="1.20.1090.10:FF:000001">
    <property type="entry name" value="Aldehyde-alcohol dehydrogenase"/>
    <property type="match status" value="1"/>
</dbReference>
<dbReference type="PANTHER" id="PTHR11496:SF102">
    <property type="entry name" value="ALCOHOL DEHYDROGENASE 4"/>
    <property type="match status" value="1"/>
</dbReference>
<gene>
    <name evidence="7" type="ORF">SP90_09745</name>
</gene>
<keyword evidence="3" id="KW-0560">Oxidoreductase</keyword>
<dbReference type="Pfam" id="PF25137">
    <property type="entry name" value="ADH_Fe_C"/>
    <property type="match status" value="1"/>
</dbReference>
<evidence type="ECO:0000256" key="4">
    <source>
        <dbReference type="ARBA" id="ARBA00023027"/>
    </source>
</evidence>
<comment type="caution">
    <text evidence="7">The sequence shown here is derived from an EMBL/GenBank/DDBJ whole genome shotgun (WGS) entry which is preliminary data.</text>
</comment>
<dbReference type="FunFam" id="3.40.50.1970:FF:000003">
    <property type="entry name" value="Alcohol dehydrogenase, iron-containing"/>
    <property type="match status" value="1"/>
</dbReference>
<dbReference type="RefSeq" id="WP_066855139.1">
    <property type="nucleotide sequence ID" value="NZ_JXMS01000015.1"/>
</dbReference>
<feature type="domain" description="Alcohol dehydrogenase iron-type/glycerol dehydrogenase GldA" evidence="5">
    <location>
        <begin position="15"/>
        <end position="183"/>
    </location>
</feature>
<dbReference type="STRING" id="1560234.SP90_09745"/>
<keyword evidence="4" id="KW-0520">NAD</keyword>
<dbReference type="GO" id="GO:0046872">
    <property type="term" value="F:metal ion binding"/>
    <property type="evidence" value="ECO:0007669"/>
    <property type="project" value="InterPro"/>
</dbReference>
<accession>A0A1B7XC88</accession>
<evidence type="ECO:0000313" key="8">
    <source>
        <dbReference type="Proteomes" id="UP000091979"/>
    </source>
</evidence>
<keyword evidence="8" id="KW-1185">Reference proteome</keyword>
<organism evidence="7 8">
    <name type="scientific">Halodesulfovibrio spirochaetisodalis</name>
    <dbReference type="NCBI Taxonomy" id="1560234"/>
    <lineage>
        <taxon>Bacteria</taxon>
        <taxon>Pseudomonadati</taxon>
        <taxon>Thermodesulfobacteriota</taxon>
        <taxon>Desulfovibrionia</taxon>
        <taxon>Desulfovibrionales</taxon>
        <taxon>Desulfovibrionaceae</taxon>
        <taxon>Halodesulfovibrio</taxon>
    </lineage>
</organism>
<sequence length="395" mass="41981">MSFQQTVAPVEFYMPPVTVIGSGAIKEIPARLASLGGTKPLLVTDKGMTQLGVTASIVQLMQAAGMQCAVYDETVPNPTDANVNDGLAQYTANGCDCIVTLGGGSAHDCGKGIGIVATNGGTIHQYEGVNKARVAMPPFLAVNTTAGTASEMTRFCIITDTARKVKMAIVDWRVTPGIALDDPELMVGMPPSLTAATGLDALTHAVEAYVSTGATHMTDANAEKAIKLIAKYLRRAVGNGRNLEAREAMCYAQYQAGMAFNNAGLGYVHAMAHQLGGYLNLPHGECNAILLPHVCEFNMLAAMDRFAEMAEFFGVQGTARTQREAASNVIQAIRDLMQDVGIPPSLTLLAKKYGKTVNPEDFEVMAESAMKDACAATNPRGMRKEEIVAIYRKIL</sequence>
<dbReference type="CDD" id="cd08188">
    <property type="entry name" value="PDDH"/>
    <property type="match status" value="1"/>
</dbReference>
<protein>
    <submittedName>
        <fullName evidence="7">Alcohol dehydrogenase</fullName>
    </submittedName>
</protein>